<feature type="compositionally biased region" description="Polar residues" evidence="1">
    <location>
        <begin position="157"/>
        <end position="167"/>
    </location>
</feature>
<proteinExistence type="predicted"/>
<evidence type="ECO:0000313" key="2">
    <source>
        <dbReference type="EMBL" id="MFB9908953.1"/>
    </source>
</evidence>
<sequence>MRATTLREAAARVLTGARRAVCLVLIGILALTGGVGVAAAAPTPILRAQADGVPEPLEPEDAGLPELESLVNAFNESVAALQRRAQDLAGKKKSLEERVNAVNARKAAHNEKVASLQARIKAHNDKPHVFVLPRQAAQKAAYDAEAAQLNAERAQLNTERAQGATEESQLRAEQSRLQTEAQSVRTAAQQLQAQAKHLRQRIKAARQARLTIRPPAAQQAPGGDPVRRASPRGGARDNGGDQASRKANDAALDQYAKDNGVTVEKGRFSVRLTPETVSGLPPKVAAKLSEPTRVFDGLELKPNGNYKALYTGRSGQIPKADQRAFHNAIERGGKATTTLKGKEVTIDEVGLVPTGGRRPPQWTPSNDGADHLRREIDQAASRFPKINAAADRTVAAAEFTASDGTKINLRAISGKDSVLDDKGVKIEGSSRAPADPRFPTKEVGGVPRDVDAEAKILEDLHRRLPTDAKGKLSVVVDYPAGDKLPAGEVVCSSCQGVLRAFGDEHRGITIEVRDMVGRLLLVINP</sequence>
<keyword evidence="3" id="KW-1185">Reference proteome</keyword>
<feature type="region of interest" description="Disordered" evidence="1">
    <location>
        <begin position="157"/>
        <end position="183"/>
    </location>
</feature>
<dbReference type="Gene3D" id="1.10.287.1490">
    <property type="match status" value="1"/>
</dbReference>
<dbReference type="EMBL" id="JBHLZU010000032">
    <property type="protein sequence ID" value="MFB9908953.1"/>
    <property type="molecule type" value="Genomic_DNA"/>
</dbReference>
<feature type="compositionally biased region" description="Low complexity" evidence="1">
    <location>
        <begin position="214"/>
        <end position="223"/>
    </location>
</feature>
<dbReference type="RefSeq" id="WP_377861169.1">
    <property type="nucleotide sequence ID" value="NZ_JBHLZU010000032.1"/>
</dbReference>
<feature type="compositionally biased region" description="Basic and acidic residues" evidence="1">
    <location>
        <begin position="234"/>
        <end position="246"/>
    </location>
</feature>
<protein>
    <submittedName>
        <fullName evidence="2">Uncharacterized protein</fullName>
    </submittedName>
</protein>
<dbReference type="Pfam" id="PF14424">
    <property type="entry name" value="Toxin-deaminase"/>
    <property type="match status" value="1"/>
</dbReference>
<name>A0ABV6A965_9PSEU</name>
<dbReference type="InterPro" id="IPR032721">
    <property type="entry name" value="Toxin-deaminase"/>
</dbReference>
<evidence type="ECO:0000313" key="3">
    <source>
        <dbReference type="Proteomes" id="UP001589693"/>
    </source>
</evidence>
<dbReference type="Proteomes" id="UP001589693">
    <property type="component" value="Unassembled WGS sequence"/>
</dbReference>
<reference evidence="2 3" key="1">
    <citation type="submission" date="2024-09" db="EMBL/GenBank/DDBJ databases">
        <authorList>
            <person name="Sun Q."/>
            <person name="Mori K."/>
        </authorList>
    </citation>
    <scope>NUCLEOTIDE SEQUENCE [LARGE SCALE GENOMIC DNA]</scope>
    <source>
        <strain evidence="2 3">TBRC 7907</strain>
    </source>
</reference>
<feature type="region of interest" description="Disordered" evidence="1">
    <location>
        <begin position="209"/>
        <end position="246"/>
    </location>
</feature>
<gene>
    <name evidence="2" type="ORF">ACFFQA_33865</name>
</gene>
<accession>A0ABV6A965</accession>
<organism evidence="2 3">
    <name type="scientific">Allokutzneria oryzae</name>
    <dbReference type="NCBI Taxonomy" id="1378989"/>
    <lineage>
        <taxon>Bacteria</taxon>
        <taxon>Bacillati</taxon>
        <taxon>Actinomycetota</taxon>
        <taxon>Actinomycetes</taxon>
        <taxon>Pseudonocardiales</taxon>
        <taxon>Pseudonocardiaceae</taxon>
        <taxon>Allokutzneria</taxon>
    </lineage>
</organism>
<evidence type="ECO:0000256" key="1">
    <source>
        <dbReference type="SAM" id="MobiDB-lite"/>
    </source>
</evidence>
<comment type="caution">
    <text evidence="2">The sequence shown here is derived from an EMBL/GenBank/DDBJ whole genome shotgun (WGS) entry which is preliminary data.</text>
</comment>